<reference evidence="2 3" key="1">
    <citation type="submission" date="2019-05" db="EMBL/GenBank/DDBJ databases">
        <title>Another draft genome of Portunus trituberculatus and its Hox gene families provides insights of decapod evolution.</title>
        <authorList>
            <person name="Jeong J.-H."/>
            <person name="Song I."/>
            <person name="Kim S."/>
            <person name="Choi T."/>
            <person name="Kim D."/>
            <person name="Ryu S."/>
            <person name="Kim W."/>
        </authorList>
    </citation>
    <scope>NUCLEOTIDE SEQUENCE [LARGE SCALE GENOMIC DNA]</scope>
    <source>
        <tissue evidence="2">Muscle</tissue>
    </source>
</reference>
<evidence type="ECO:0000313" key="2">
    <source>
        <dbReference type="EMBL" id="MPC50871.1"/>
    </source>
</evidence>
<dbReference type="AlphaFoldDB" id="A0A5B7FTU0"/>
<name>A0A5B7FTU0_PORTR</name>
<proteinExistence type="predicted"/>
<evidence type="ECO:0000256" key="1">
    <source>
        <dbReference type="SAM" id="MobiDB-lite"/>
    </source>
</evidence>
<evidence type="ECO:0000313" key="3">
    <source>
        <dbReference type="Proteomes" id="UP000324222"/>
    </source>
</evidence>
<keyword evidence="3" id="KW-1185">Reference proteome</keyword>
<sequence length="101" mass="11275">MQQIAVWEGRDIFPHTRTRTTWLIVGHFRARVAGGAEGPPPRTQTGVAARVRARGFHDRQLTSHMRPRCCLGVEARLISELHGPSKRLQGRHAPPPLKNAS</sequence>
<dbReference type="EMBL" id="VSRR010009776">
    <property type="protein sequence ID" value="MPC50871.1"/>
    <property type="molecule type" value="Genomic_DNA"/>
</dbReference>
<dbReference type="Proteomes" id="UP000324222">
    <property type="component" value="Unassembled WGS sequence"/>
</dbReference>
<accession>A0A5B7FTU0</accession>
<feature type="region of interest" description="Disordered" evidence="1">
    <location>
        <begin position="82"/>
        <end position="101"/>
    </location>
</feature>
<organism evidence="2 3">
    <name type="scientific">Portunus trituberculatus</name>
    <name type="common">Swimming crab</name>
    <name type="synonym">Neptunus trituberculatus</name>
    <dbReference type="NCBI Taxonomy" id="210409"/>
    <lineage>
        <taxon>Eukaryota</taxon>
        <taxon>Metazoa</taxon>
        <taxon>Ecdysozoa</taxon>
        <taxon>Arthropoda</taxon>
        <taxon>Crustacea</taxon>
        <taxon>Multicrustacea</taxon>
        <taxon>Malacostraca</taxon>
        <taxon>Eumalacostraca</taxon>
        <taxon>Eucarida</taxon>
        <taxon>Decapoda</taxon>
        <taxon>Pleocyemata</taxon>
        <taxon>Brachyura</taxon>
        <taxon>Eubrachyura</taxon>
        <taxon>Portunoidea</taxon>
        <taxon>Portunidae</taxon>
        <taxon>Portuninae</taxon>
        <taxon>Portunus</taxon>
    </lineage>
</organism>
<protein>
    <submittedName>
        <fullName evidence="2">Uncharacterized protein</fullName>
    </submittedName>
</protein>
<gene>
    <name evidence="2" type="ORF">E2C01_044706</name>
</gene>
<comment type="caution">
    <text evidence="2">The sequence shown here is derived from an EMBL/GenBank/DDBJ whole genome shotgun (WGS) entry which is preliminary data.</text>
</comment>